<evidence type="ECO:0000256" key="1">
    <source>
        <dbReference type="SAM" id="MobiDB-lite"/>
    </source>
</evidence>
<reference evidence="2 3" key="1">
    <citation type="submission" date="2023-05" db="EMBL/GenBank/DDBJ databases">
        <title>A 100% complete, gapless, phased diploid assembly of the Scenedesmus obliquus UTEX 3031 genome.</title>
        <authorList>
            <person name="Biondi T.C."/>
            <person name="Hanschen E.R."/>
            <person name="Kwon T."/>
            <person name="Eng W."/>
            <person name="Kruse C.P.S."/>
            <person name="Koehler S.I."/>
            <person name="Kunde Y."/>
            <person name="Gleasner C.D."/>
            <person name="You Mak K.T."/>
            <person name="Polle J."/>
            <person name="Hovde B.T."/>
            <person name="Starkenburg S.R."/>
        </authorList>
    </citation>
    <scope>NUCLEOTIDE SEQUENCE [LARGE SCALE GENOMIC DNA]</scope>
    <source>
        <strain evidence="2 3">DOE0152z</strain>
    </source>
</reference>
<feature type="compositionally biased region" description="Acidic residues" evidence="1">
    <location>
        <begin position="112"/>
        <end position="124"/>
    </location>
</feature>
<organism evidence="2 3">
    <name type="scientific">Tetradesmus obliquus</name>
    <name type="common">Green alga</name>
    <name type="synonym">Acutodesmus obliquus</name>
    <dbReference type="NCBI Taxonomy" id="3088"/>
    <lineage>
        <taxon>Eukaryota</taxon>
        <taxon>Viridiplantae</taxon>
        <taxon>Chlorophyta</taxon>
        <taxon>core chlorophytes</taxon>
        <taxon>Chlorophyceae</taxon>
        <taxon>CS clade</taxon>
        <taxon>Sphaeropleales</taxon>
        <taxon>Scenedesmaceae</taxon>
        <taxon>Tetradesmus</taxon>
    </lineage>
</organism>
<protein>
    <submittedName>
        <fullName evidence="2">Uncharacterized protein</fullName>
    </submittedName>
</protein>
<feature type="compositionally biased region" description="Low complexity" evidence="1">
    <location>
        <begin position="91"/>
        <end position="106"/>
    </location>
</feature>
<dbReference type="Proteomes" id="UP001244341">
    <property type="component" value="Chromosome 7b"/>
</dbReference>
<sequence length="124" mass="13133">MDRALQHAELTASHAALLLVRLCMWLERASQHLLGMRLAASLSNALAAARDVVVQQVGVAEILAMPEGLTAPLEGWVVLEASEEEEEDLWDSSSSSSSSGSSSWASRWLAGEGDDDDAAAAEVV</sequence>
<dbReference type="EMBL" id="CP126214">
    <property type="protein sequence ID" value="WIA16097.1"/>
    <property type="molecule type" value="Genomic_DNA"/>
</dbReference>
<evidence type="ECO:0000313" key="2">
    <source>
        <dbReference type="EMBL" id="WIA16097.1"/>
    </source>
</evidence>
<keyword evidence="3" id="KW-1185">Reference proteome</keyword>
<evidence type="ECO:0000313" key="3">
    <source>
        <dbReference type="Proteomes" id="UP001244341"/>
    </source>
</evidence>
<gene>
    <name evidence="2" type="ORF">OEZ85_012819</name>
</gene>
<proteinExistence type="predicted"/>
<name>A0ABY8U6R3_TETOB</name>
<accession>A0ABY8U6R3</accession>
<feature type="region of interest" description="Disordered" evidence="1">
    <location>
        <begin position="84"/>
        <end position="124"/>
    </location>
</feature>